<reference evidence="2" key="1">
    <citation type="submission" date="2022-08" db="EMBL/GenBank/DDBJ databases">
        <title>Alicyclobacillus fastidiosus DSM 17978, complete genome.</title>
        <authorList>
            <person name="Wang Q."/>
            <person name="Cai R."/>
            <person name="Wang Z."/>
        </authorList>
    </citation>
    <scope>NUCLEOTIDE SEQUENCE</scope>
    <source>
        <strain evidence="2">DSM 17978</strain>
    </source>
</reference>
<sequence>MDQERSPSLKDFPKPIRDQVMKMLRTAVKRRKGRAEEEASHRPDPR</sequence>
<feature type="compositionally biased region" description="Basic and acidic residues" evidence="1">
    <location>
        <begin position="34"/>
        <end position="46"/>
    </location>
</feature>
<evidence type="ECO:0000256" key="1">
    <source>
        <dbReference type="SAM" id="MobiDB-lite"/>
    </source>
</evidence>
<evidence type="ECO:0000313" key="2">
    <source>
        <dbReference type="EMBL" id="WAH43672.1"/>
    </source>
</evidence>
<feature type="region of interest" description="Disordered" evidence="1">
    <location>
        <begin position="27"/>
        <end position="46"/>
    </location>
</feature>
<dbReference type="Proteomes" id="UP001164761">
    <property type="component" value="Chromosome"/>
</dbReference>
<accession>A0ABY6ZMF9</accession>
<evidence type="ECO:0000313" key="3">
    <source>
        <dbReference type="Proteomes" id="UP001164761"/>
    </source>
</evidence>
<dbReference type="RefSeq" id="WP_268007557.1">
    <property type="nucleotide sequence ID" value="NZ_BSUT01000001.1"/>
</dbReference>
<name>A0ABY6ZMF9_9BACL</name>
<dbReference type="EMBL" id="CP104067">
    <property type="protein sequence ID" value="WAH43672.1"/>
    <property type="molecule type" value="Genomic_DNA"/>
</dbReference>
<gene>
    <name evidence="2" type="ORF">NZD89_09965</name>
</gene>
<organism evidence="2 3">
    <name type="scientific">Alicyclobacillus fastidiosus</name>
    <dbReference type="NCBI Taxonomy" id="392011"/>
    <lineage>
        <taxon>Bacteria</taxon>
        <taxon>Bacillati</taxon>
        <taxon>Bacillota</taxon>
        <taxon>Bacilli</taxon>
        <taxon>Bacillales</taxon>
        <taxon>Alicyclobacillaceae</taxon>
        <taxon>Alicyclobacillus</taxon>
    </lineage>
</organism>
<proteinExistence type="predicted"/>
<protein>
    <submittedName>
        <fullName evidence="2">Uncharacterized protein</fullName>
    </submittedName>
</protein>
<keyword evidence="3" id="KW-1185">Reference proteome</keyword>